<keyword evidence="4 14" id="KW-0378">Hydrolase</keyword>
<accession>A0A9D1LHU4</accession>
<dbReference type="AlphaFoldDB" id="A0A9D1LHU4"/>
<dbReference type="SUPFAM" id="SSF52980">
    <property type="entry name" value="Restriction endonuclease-like"/>
    <property type="match status" value="1"/>
</dbReference>
<feature type="domain" description="UvrD-like helicase C-terminal" evidence="16">
    <location>
        <begin position="478"/>
        <end position="756"/>
    </location>
</feature>
<keyword evidence="7 14" id="KW-0067">ATP-binding</keyword>
<dbReference type="Pfam" id="PF00580">
    <property type="entry name" value="UvrD-helicase"/>
    <property type="match status" value="2"/>
</dbReference>
<evidence type="ECO:0000259" key="15">
    <source>
        <dbReference type="PROSITE" id="PS51198"/>
    </source>
</evidence>
<dbReference type="EMBL" id="DVMT01000024">
    <property type="protein sequence ID" value="HIU40120.1"/>
    <property type="molecule type" value="Genomic_DNA"/>
</dbReference>
<feature type="domain" description="UvrD-like helicase ATP-binding" evidence="15">
    <location>
        <begin position="2"/>
        <end position="451"/>
    </location>
</feature>
<dbReference type="Proteomes" id="UP000824074">
    <property type="component" value="Unassembled WGS sequence"/>
</dbReference>
<keyword evidence="6" id="KW-0269">Exonuclease</keyword>
<dbReference type="InterPro" id="IPR027417">
    <property type="entry name" value="P-loop_NTPase"/>
</dbReference>
<dbReference type="PROSITE" id="PS51217">
    <property type="entry name" value="UVRD_HELICASE_CTER"/>
    <property type="match status" value="1"/>
</dbReference>
<evidence type="ECO:0000256" key="8">
    <source>
        <dbReference type="ARBA" id="ARBA00023125"/>
    </source>
</evidence>
<evidence type="ECO:0000256" key="1">
    <source>
        <dbReference type="ARBA" id="ARBA00022722"/>
    </source>
</evidence>
<reference evidence="17" key="2">
    <citation type="journal article" date="2021" name="PeerJ">
        <title>Extensive microbial diversity within the chicken gut microbiome revealed by metagenomics and culture.</title>
        <authorList>
            <person name="Gilroy R."/>
            <person name="Ravi A."/>
            <person name="Getino M."/>
            <person name="Pursley I."/>
            <person name="Horton D.L."/>
            <person name="Alikhan N.F."/>
            <person name="Baker D."/>
            <person name="Gharbi K."/>
            <person name="Hall N."/>
            <person name="Watson M."/>
            <person name="Adriaenssens E.M."/>
            <person name="Foster-Nyarko E."/>
            <person name="Jarju S."/>
            <person name="Secka A."/>
            <person name="Antonio M."/>
            <person name="Oren A."/>
            <person name="Chaudhuri R.R."/>
            <person name="La Ragione R."/>
            <person name="Hildebrand F."/>
            <person name="Pallen M.J."/>
        </authorList>
    </citation>
    <scope>NUCLEOTIDE SEQUENCE</scope>
    <source>
        <strain evidence="17">CHK193-30670</strain>
    </source>
</reference>
<keyword evidence="10" id="KW-0413">Isomerase</keyword>
<evidence type="ECO:0000256" key="12">
    <source>
        <dbReference type="ARBA" id="ARBA00034808"/>
    </source>
</evidence>
<protein>
    <recommendedName>
        <fullName evidence="12">DNA 3'-5' helicase</fullName>
        <ecNumber evidence="12">5.6.2.4</ecNumber>
    </recommendedName>
</protein>
<evidence type="ECO:0000256" key="13">
    <source>
        <dbReference type="ARBA" id="ARBA00048988"/>
    </source>
</evidence>
<evidence type="ECO:0000313" key="17">
    <source>
        <dbReference type="EMBL" id="HIU40120.1"/>
    </source>
</evidence>
<keyword evidence="8" id="KW-0238">DNA-binding</keyword>
<evidence type="ECO:0000256" key="6">
    <source>
        <dbReference type="ARBA" id="ARBA00022839"/>
    </source>
</evidence>
<evidence type="ECO:0000256" key="14">
    <source>
        <dbReference type="PROSITE-ProRule" id="PRU00560"/>
    </source>
</evidence>
<comment type="catalytic activity">
    <reaction evidence="11">
        <text>Couples ATP hydrolysis with the unwinding of duplex DNA by translocating in the 3'-5' direction.</text>
        <dbReference type="EC" id="5.6.2.4"/>
    </reaction>
</comment>
<evidence type="ECO:0000256" key="7">
    <source>
        <dbReference type="ARBA" id="ARBA00022840"/>
    </source>
</evidence>
<name>A0A9D1LHU4_9FIRM</name>
<sequence length="1142" mass="131935">MPTWTKDQEKAINEFGGKIIVSAAAGSGKTAVLSQRVIKHIASGISISELLIVTFTNMAAGEMKQRIKKNILKEYQKNPNNTFLKDQISLTDVSDITTMDAFYNKLVKENFEKLGIKKDYGILSNEEELVLKERVVKDVMEGGFNNVENYLDLLYNFSSYNVSLIKNTIFKVSNFLNTLPFKDEFIKKMISYYEDDNDFYKKCLINQIKDKMRSYLLAYDNITDALSSDDLFSKVYENALKEKNMISNFLLIDNFDDLSSNIRSFSFDTLRTPKGAKDDPIIISYKMIRDDLKGYVKKDLNELCFINEEVYNKEKKRMHGLTKALTYVVKAFDDALINEKRKINKYSFSDIAHFVIELLIKDGEKTPLAINLSKRYKEILIDEYQDTNNLQNVIFSAISNDNKNLFIVGDVKQSIYKFRSAAPEIFNNDKNSAFKDKFPKLITLSKNFRSRKEVLDFCNFIFSNTMSNSFGEVNYDADEMLYLGASFNNKNDLDEEVYLIDGNKKDTDEEDDLTKTQKEAILVANKVKEMLDSGYMIYDNKKNIDRKITENDIVILLRSLKNSNVFKDALVKRGISVYMDSSLEYFDNYEVKLVINLLKVIDDPYDDEALLSVLNASFTSFSLDYIADLKASYNDKYLYDKLVRKNDDLSHSFINKLSELKEYSLNNSIASTLSMVYKAFDVINVLSALNDGNKRKKNLVQMVNHAVNFEKDDKKSFHEFVCYLNDVILNKASLEGVNPLSSSNNVLITTIHKSKGLEYPVVILSETGKNFNFKDLKEEVLISDDAGLCFNLKDLDYNLKYETIPVMVFKENEMSKMLSEELRILYVALTRAKEKIIITGFSNNLGNLVLKAASKMGDDDLVSNLYLKKARNYLDILMPCLLRYNKNHDLRSYSALSPKTFASEAKMKVNIVDASSIDEKEFLEKEKIKKDIFDYDWYKTLQKYHYDYAPIPKYVSVSDIKNDKHFLRTPSFMTDGIKGSYVGTLYHKILELLPVKKYTVKTLNDYLNNLIFVGKISKEDLKLIKKEKIFSYLTSPLYDEVINADKVYKEYQVNFKIPSSYYDKTLKSGNILTSGVIDLLFLSSNCYYIVDYKTDDVEDINELVNRYKVQLDLYEIAIKEKFNAKSIRKFIYSIKLNKFIEL</sequence>
<dbReference type="GO" id="GO:0000725">
    <property type="term" value="P:recombinational repair"/>
    <property type="evidence" value="ECO:0007669"/>
    <property type="project" value="TreeGrafter"/>
</dbReference>
<dbReference type="InterPro" id="IPR011335">
    <property type="entry name" value="Restrct_endonuc-II-like"/>
</dbReference>
<dbReference type="Gene3D" id="3.90.320.10">
    <property type="match status" value="1"/>
</dbReference>
<keyword evidence="9" id="KW-0234">DNA repair</keyword>
<dbReference type="PANTHER" id="PTHR11070:SF48">
    <property type="entry name" value="ATP-DEPENDENT HELICASE_NUCLEASE SUBUNIT A"/>
    <property type="match status" value="1"/>
</dbReference>
<keyword evidence="3" id="KW-0227">DNA damage</keyword>
<gene>
    <name evidence="17" type="ORF">IAB68_02315</name>
</gene>
<organism evidence="17 18">
    <name type="scientific">Candidatus Aphodocola excrementigallinarum</name>
    <dbReference type="NCBI Taxonomy" id="2840670"/>
    <lineage>
        <taxon>Bacteria</taxon>
        <taxon>Bacillati</taxon>
        <taxon>Bacillota</taxon>
        <taxon>Bacilli</taxon>
        <taxon>Candidatus Aphodocola</taxon>
    </lineage>
</organism>
<evidence type="ECO:0000256" key="11">
    <source>
        <dbReference type="ARBA" id="ARBA00034617"/>
    </source>
</evidence>
<evidence type="ECO:0000256" key="3">
    <source>
        <dbReference type="ARBA" id="ARBA00022763"/>
    </source>
</evidence>
<evidence type="ECO:0000256" key="4">
    <source>
        <dbReference type="ARBA" id="ARBA00022801"/>
    </source>
</evidence>
<dbReference type="GO" id="GO:0003677">
    <property type="term" value="F:DNA binding"/>
    <property type="evidence" value="ECO:0007669"/>
    <property type="project" value="UniProtKB-KW"/>
</dbReference>
<feature type="binding site" evidence="14">
    <location>
        <begin position="23"/>
        <end position="30"/>
    </location>
    <ligand>
        <name>ATP</name>
        <dbReference type="ChEBI" id="CHEBI:30616"/>
    </ligand>
</feature>
<dbReference type="EC" id="5.6.2.4" evidence="12"/>
<evidence type="ECO:0000259" key="16">
    <source>
        <dbReference type="PROSITE" id="PS51217"/>
    </source>
</evidence>
<evidence type="ECO:0000256" key="5">
    <source>
        <dbReference type="ARBA" id="ARBA00022806"/>
    </source>
</evidence>
<dbReference type="PANTHER" id="PTHR11070">
    <property type="entry name" value="UVRD / RECB / PCRA DNA HELICASE FAMILY MEMBER"/>
    <property type="match status" value="1"/>
</dbReference>
<dbReference type="InterPro" id="IPR000212">
    <property type="entry name" value="DNA_helicase_UvrD/REP"/>
</dbReference>
<evidence type="ECO:0000313" key="18">
    <source>
        <dbReference type="Proteomes" id="UP000824074"/>
    </source>
</evidence>
<dbReference type="PROSITE" id="PS51198">
    <property type="entry name" value="UVRD_HELICASE_ATP_BIND"/>
    <property type="match status" value="1"/>
</dbReference>
<dbReference type="Pfam" id="PF13361">
    <property type="entry name" value="UvrD_C"/>
    <property type="match status" value="1"/>
</dbReference>
<dbReference type="InterPro" id="IPR014016">
    <property type="entry name" value="UvrD-like_ATP-bd"/>
</dbReference>
<dbReference type="GO" id="GO:0043138">
    <property type="term" value="F:3'-5' DNA helicase activity"/>
    <property type="evidence" value="ECO:0007669"/>
    <property type="project" value="UniProtKB-EC"/>
</dbReference>
<keyword evidence="2 14" id="KW-0547">Nucleotide-binding</keyword>
<evidence type="ECO:0000256" key="2">
    <source>
        <dbReference type="ARBA" id="ARBA00022741"/>
    </source>
</evidence>
<keyword evidence="1" id="KW-0540">Nuclease</keyword>
<dbReference type="GO" id="GO:0005829">
    <property type="term" value="C:cytosol"/>
    <property type="evidence" value="ECO:0007669"/>
    <property type="project" value="TreeGrafter"/>
</dbReference>
<evidence type="ECO:0000256" key="10">
    <source>
        <dbReference type="ARBA" id="ARBA00023235"/>
    </source>
</evidence>
<dbReference type="InterPro" id="IPR011604">
    <property type="entry name" value="PDDEXK-like_dom_sf"/>
</dbReference>
<dbReference type="GO" id="GO:0004527">
    <property type="term" value="F:exonuclease activity"/>
    <property type="evidence" value="ECO:0007669"/>
    <property type="project" value="UniProtKB-KW"/>
</dbReference>
<dbReference type="GO" id="GO:0005524">
    <property type="term" value="F:ATP binding"/>
    <property type="evidence" value="ECO:0007669"/>
    <property type="project" value="UniProtKB-UniRule"/>
</dbReference>
<reference evidence="17" key="1">
    <citation type="submission" date="2020-10" db="EMBL/GenBank/DDBJ databases">
        <authorList>
            <person name="Gilroy R."/>
        </authorList>
    </citation>
    <scope>NUCLEOTIDE SEQUENCE</scope>
    <source>
        <strain evidence="17">CHK193-30670</strain>
    </source>
</reference>
<proteinExistence type="predicted"/>
<dbReference type="SUPFAM" id="SSF52540">
    <property type="entry name" value="P-loop containing nucleoside triphosphate hydrolases"/>
    <property type="match status" value="1"/>
</dbReference>
<comment type="caution">
    <text evidence="17">The sequence shown here is derived from an EMBL/GenBank/DDBJ whole genome shotgun (WGS) entry which is preliminary data.</text>
</comment>
<keyword evidence="5 14" id="KW-0347">Helicase</keyword>
<dbReference type="InterPro" id="IPR014017">
    <property type="entry name" value="DNA_helicase_UvrD-like_C"/>
</dbReference>
<dbReference type="GO" id="GO:0033202">
    <property type="term" value="C:DNA helicase complex"/>
    <property type="evidence" value="ECO:0007669"/>
    <property type="project" value="TreeGrafter"/>
</dbReference>
<dbReference type="Gene3D" id="3.40.50.300">
    <property type="entry name" value="P-loop containing nucleotide triphosphate hydrolases"/>
    <property type="match status" value="4"/>
</dbReference>
<comment type="catalytic activity">
    <reaction evidence="13">
        <text>ATP + H2O = ADP + phosphate + H(+)</text>
        <dbReference type="Rhea" id="RHEA:13065"/>
        <dbReference type="ChEBI" id="CHEBI:15377"/>
        <dbReference type="ChEBI" id="CHEBI:15378"/>
        <dbReference type="ChEBI" id="CHEBI:30616"/>
        <dbReference type="ChEBI" id="CHEBI:43474"/>
        <dbReference type="ChEBI" id="CHEBI:456216"/>
        <dbReference type="EC" id="5.6.2.4"/>
    </reaction>
</comment>
<evidence type="ECO:0000256" key="9">
    <source>
        <dbReference type="ARBA" id="ARBA00023204"/>
    </source>
</evidence>